<protein>
    <submittedName>
        <fullName evidence="2">Putative UBA/THIF-type NAD/FAD binding protein</fullName>
    </submittedName>
</protein>
<dbReference type="EMBL" id="FLQS01000042">
    <property type="protein sequence ID" value="SBS77710.1"/>
    <property type="molecule type" value="Genomic_DNA"/>
</dbReference>
<reference evidence="2" key="1">
    <citation type="submission" date="2016-03" db="EMBL/GenBank/DDBJ databases">
        <authorList>
            <person name="Ploux O."/>
        </authorList>
    </citation>
    <scope>NUCLEOTIDE SEQUENCE</scope>
    <source>
        <strain evidence="2">UC10</strain>
    </source>
</reference>
<dbReference type="InterPro" id="IPR045886">
    <property type="entry name" value="ThiF/MoeB/HesA"/>
</dbReference>
<name>A0A1Y5PJW2_9MYCO</name>
<proteinExistence type="predicted"/>
<dbReference type="GO" id="GO:0008641">
    <property type="term" value="F:ubiquitin-like modifier activating enzyme activity"/>
    <property type="evidence" value="ECO:0007669"/>
    <property type="project" value="InterPro"/>
</dbReference>
<sequence length="280" mass="30276">MSNTRYARQIALFGQAGHDRLADSRMVLLGVGGLGMHVVQQLAYLGIRHWTLADSDTADDSNLNRLVGAFPHDVGTPKVHLAARLIESIQPGANVTPLEFDLPHHAITAAIDAADLVIGAFDKELPRLAAVDLCSQAGRAYVDLATEVISTAADDLVFGGRVVISHDGTGCLDCLNLIDQRELAREQMTPDLRQLHDRQYGISRNELGGSGPSVVTVNGVVASLATTEVMCLLTGLRPSQRQLTYRGDLGTVRRDSTRGRENCPFCERWRKVADAAADSR</sequence>
<evidence type="ECO:0000259" key="1">
    <source>
        <dbReference type="Pfam" id="PF00899"/>
    </source>
</evidence>
<dbReference type="GO" id="GO:0005737">
    <property type="term" value="C:cytoplasm"/>
    <property type="evidence" value="ECO:0007669"/>
    <property type="project" value="TreeGrafter"/>
</dbReference>
<dbReference type="Gene3D" id="3.40.50.720">
    <property type="entry name" value="NAD(P)-binding Rossmann-like Domain"/>
    <property type="match status" value="1"/>
</dbReference>
<dbReference type="PANTHER" id="PTHR10953:SF102">
    <property type="entry name" value="ADENYLYLTRANSFERASE AND SULFURTRANSFERASE MOCS3"/>
    <property type="match status" value="1"/>
</dbReference>
<dbReference type="GO" id="GO:0016779">
    <property type="term" value="F:nucleotidyltransferase activity"/>
    <property type="evidence" value="ECO:0007669"/>
    <property type="project" value="TreeGrafter"/>
</dbReference>
<feature type="domain" description="THIF-type NAD/FAD binding fold" evidence="1">
    <location>
        <begin position="6"/>
        <end position="249"/>
    </location>
</feature>
<dbReference type="Pfam" id="PF00899">
    <property type="entry name" value="ThiF"/>
    <property type="match status" value="1"/>
</dbReference>
<dbReference type="SUPFAM" id="SSF69572">
    <property type="entry name" value="Activating enzymes of the ubiquitin-like proteins"/>
    <property type="match status" value="1"/>
</dbReference>
<gene>
    <name evidence="2" type="ORF">MHPYR_470044</name>
</gene>
<dbReference type="PANTHER" id="PTHR10953">
    <property type="entry name" value="UBIQUITIN-ACTIVATING ENZYME E1"/>
    <property type="match status" value="1"/>
</dbReference>
<evidence type="ECO:0000313" key="2">
    <source>
        <dbReference type="EMBL" id="SBS77710.1"/>
    </source>
</evidence>
<dbReference type="InterPro" id="IPR035985">
    <property type="entry name" value="Ubiquitin-activating_enz"/>
</dbReference>
<dbReference type="AlphaFoldDB" id="A0A1Y5PJW2"/>
<organism evidence="2">
    <name type="scientific">uncultured Mycobacterium sp</name>
    <dbReference type="NCBI Taxonomy" id="171292"/>
    <lineage>
        <taxon>Bacteria</taxon>
        <taxon>Bacillati</taxon>
        <taxon>Actinomycetota</taxon>
        <taxon>Actinomycetes</taxon>
        <taxon>Mycobacteriales</taxon>
        <taxon>Mycobacteriaceae</taxon>
        <taxon>Mycobacterium</taxon>
        <taxon>environmental samples</taxon>
    </lineage>
</organism>
<dbReference type="InterPro" id="IPR000594">
    <property type="entry name" value="ThiF_NAD_FAD-bd"/>
</dbReference>
<dbReference type="GO" id="GO:0004792">
    <property type="term" value="F:thiosulfate-cyanide sulfurtransferase activity"/>
    <property type="evidence" value="ECO:0007669"/>
    <property type="project" value="TreeGrafter"/>
</dbReference>
<accession>A0A1Y5PJW2</accession>